<name>A0AAD4IXA8_PERFH</name>
<accession>A0AAD4IXA8</accession>
<feature type="coiled-coil region" evidence="1">
    <location>
        <begin position="92"/>
        <end position="119"/>
    </location>
</feature>
<feature type="coiled-coil region" evidence="1">
    <location>
        <begin position="400"/>
        <end position="437"/>
    </location>
</feature>
<feature type="coiled-coil region" evidence="1">
    <location>
        <begin position="880"/>
        <end position="1047"/>
    </location>
</feature>
<feature type="coiled-coil region" evidence="1">
    <location>
        <begin position="1076"/>
        <end position="1124"/>
    </location>
</feature>
<dbReference type="SUPFAM" id="SSF57997">
    <property type="entry name" value="Tropomyosin"/>
    <property type="match status" value="1"/>
</dbReference>
<sequence length="1850" mass="209313">MDDNHEREGAPAAESAADSVDQTYFAVPSNLSALERTVSRDTRVGEDTFVDCPDEIENSESLQSSEEKDNLQDDQADESDSGIKVPEMITEIELLRDKLEKTVFEKEQLEQEYEGERAMLMRELSHLCHQLKVSNEKHITGGDNADGFIDHHQNEEVTWGAAVGSGASLHEIISECSILLKNSMDERQQTEEKVRELHSILYSKDQEIDILNAKVAGLTESSKINDQHIEETANRILASLTRVHHQEEPWDRSLVEKISNIEKSITFVVEKCNNFVSESYQLKGCLNEVGLDLDKIDEIGTFALARYKILELRRKEEDMDQKISNLEVENRNLVEQLAKQNSTLENVNAEIGRLSGEVEQERNRYANTKEKLSMAVTKGKALVQQRDSLKQLVLEKTSELERCSIELQEKSTALEAAERAKESLAEKEMVLQKCRETLSESLETKELQPTDIAEKIRWLADENKSLKDISLQYHKLTDVLFSIDFPETVALSELDVRVRWLAESSSLFKEEATRLQYEIAKTIEDANGKIEHLTTSILAEIQEKNDLKAALEDLSCKYELHERLQNEQAEAHERLQNEQAEARQAVNTDIDHLTSSLLAESQEKSHLQLELDNLRHKYEGVVEKEYQVSLEKDKIIHILLEASGLANDGHREVHPENSDTSTFIDYCVAKIRENACSSEPSLEKMDIFESFKSLLYIKDLEMTLYKLIIDEGITDRARVCHLSEELKIKTQELTALEDEKAVMQKSLDQLEDRCALVKEKLSMAVKKGKGLVQERENLKGSLKEKNSEIDNLKSELQQYVSKYAECQDQITKLLVEVDRTSLLESDLFSTKEHADQLEQFLAESNSMLQRVMESIEGITTPTDISYNDLVEKVKWIAGYLSENEISKTRMEQELRSVNDEASSLASKLSEVQTTVKSLEDALSIVENSRSELLDEKKELEVSKALLEEELQKEKEKASSHTNKYEELFLSKKALEDALSIAEENASRFMSERDEAVEGRSLAEEQLKKLKEELSDDVKKLADADELIKSLKDALSQSQKNVSLLAEENSKVQTGQADLDGETKRIREEADLLASKLSEASITIKSLEGALLNAENNMADLVQEKGNAEKEINALTSKLESCMEELSGTQSSIHNRSLELSGQLGSLQFLLKDETLSSLLEQCFQRKFESLKSIDFLLKEIWDCSLEMDSDVLQNNPIMEDDSSLSTTLPSNTGIALNMEMLNDEVNAVDGESMFDIEKMVERYHQKSKILVDKFGNLSTLMDESMAAVFRRLHSTKDKVVASMKYTSSLKDQVNGIETEKKRQDDTIASLENDIRILLSACTDATQGLELNVHKIVSGLRSIDKLVNLDGRMPMDLEAVNDDEAIALATDHVKKTEKLLIATRRNQDLSILFQDAISKLMNMTENMQNKLKETQLTCDEILEERDQYKDKILKLETDMKEQQNLYHEMTLELEDMRSKLKETQVTCDEALEENDLYKDKISKLETDLKAQQDLYHEMTVKEEDHRKKEDELRKREAELSTSFSKFHELEETLSASQVKSILDRLNQVDVPDTAFAFGDSHASANVRKLFYVIDNFSGSMEKVSSLSHQNEELQSTIDLQILEMEQLKRQVEDCMVNEKDSEKMNKLLELESGLELIARKLGADDVMGDSKANGGLWLLPLLEKLVTAVMHESETLKLKNEDLGAKLLGSQKAVDDLSNKVKLLEESNQARVILPEIDQERGTSVASLSSQSEISEMQDMAAVAKSNSIPSVSSAAHVRTLRKGSSDHLAINIESESERFINDKGSDEDKGHAFKPLITSGLIPAQGRTVADRIDGIWVSGSRALMSHPRGRLGVVAYWLILHIWLLGTFL</sequence>
<dbReference type="EMBL" id="SDAM02001008">
    <property type="protein sequence ID" value="KAH6823229.1"/>
    <property type="molecule type" value="Genomic_DNA"/>
</dbReference>
<keyword evidence="4" id="KW-1185">Reference proteome</keyword>
<comment type="caution">
    <text evidence="3">The sequence shown here is derived from an EMBL/GenBank/DDBJ whole genome shotgun (WGS) entry which is preliminary data.</text>
</comment>
<feature type="compositionally biased region" description="Acidic residues" evidence="2">
    <location>
        <begin position="48"/>
        <end position="58"/>
    </location>
</feature>
<keyword evidence="1" id="KW-0175">Coiled coil</keyword>
<protein>
    <submittedName>
        <fullName evidence="3">Uncharacterized protein</fullName>
    </submittedName>
</protein>
<feature type="coiled-coil region" evidence="1">
    <location>
        <begin position="726"/>
        <end position="809"/>
    </location>
</feature>
<evidence type="ECO:0000313" key="3">
    <source>
        <dbReference type="EMBL" id="KAH6823229.1"/>
    </source>
</evidence>
<evidence type="ECO:0000313" key="4">
    <source>
        <dbReference type="Proteomes" id="UP001190926"/>
    </source>
</evidence>
<evidence type="ECO:0000256" key="1">
    <source>
        <dbReference type="SAM" id="Coils"/>
    </source>
</evidence>
<feature type="coiled-coil region" evidence="1">
    <location>
        <begin position="544"/>
        <end position="624"/>
    </location>
</feature>
<evidence type="ECO:0000256" key="2">
    <source>
        <dbReference type="SAM" id="MobiDB-lite"/>
    </source>
</evidence>
<organism evidence="3 4">
    <name type="scientific">Perilla frutescens var. hirtella</name>
    <name type="common">Perilla citriodora</name>
    <name type="synonym">Perilla setoyensis</name>
    <dbReference type="NCBI Taxonomy" id="608512"/>
    <lineage>
        <taxon>Eukaryota</taxon>
        <taxon>Viridiplantae</taxon>
        <taxon>Streptophyta</taxon>
        <taxon>Embryophyta</taxon>
        <taxon>Tracheophyta</taxon>
        <taxon>Spermatophyta</taxon>
        <taxon>Magnoliopsida</taxon>
        <taxon>eudicotyledons</taxon>
        <taxon>Gunneridae</taxon>
        <taxon>Pentapetalae</taxon>
        <taxon>asterids</taxon>
        <taxon>lamiids</taxon>
        <taxon>Lamiales</taxon>
        <taxon>Lamiaceae</taxon>
        <taxon>Nepetoideae</taxon>
        <taxon>Elsholtzieae</taxon>
        <taxon>Perilla</taxon>
    </lineage>
</organism>
<reference evidence="3 4" key="1">
    <citation type="journal article" date="2021" name="Nat. Commun.">
        <title>Incipient diploidization of the medicinal plant Perilla within 10,000 years.</title>
        <authorList>
            <person name="Zhang Y."/>
            <person name="Shen Q."/>
            <person name="Leng L."/>
            <person name="Zhang D."/>
            <person name="Chen S."/>
            <person name="Shi Y."/>
            <person name="Ning Z."/>
            <person name="Chen S."/>
        </authorList>
    </citation>
    <scope>NUCLEOTIDE SEQUENCE [LARGE SCALE GENOMIC DNA]</scope>
    <source>
        <strain evidence="4">cv. PC099</strain>
    </source>
</reference>
<dbReference type="Proteomes" id="UP001190926">
    <property type="component" value="Unassembled WGS sequence"/>
</dbReference>
<feature type="coiled-coil region" evidence="1">
    <location>
        <begin position="1396"/>
        <end position="1517"/>
    </location>
</feature>
<dbReference type="PANTHER" id="PTHR43939:SF68">
    <property type="entry name" value="CENTROSOMAL PROTEIN OF 290 KDA-LIKE"/>
    <property type="match status" value="1"/>
</dbReference>
<feature type="coiled-coil region" evidence="1">
    <location>
        <begin position="309"/>
        <end position="371"/>
    </location>
</feature>
<feature type="region of interest" description="Disordered" evidence="2">
    <location>
        <begin position="1"/>
        <end position="22"/>
    </location>
</feature>
<dbReference type="PANTHER" id="PTHR43939">
    <property type="entry name" value="COILED-COIL DOMAIN-CONTAINING PROTEIN 158"/>
    <property type="match status" value="1"/>
</dbReference>
<feature type="region of interest" description="Disordered" evidence="2">
    <location>
        <begin position="38"/>
        <end position="82"/>
    </location>
</feature>
<gene>
    <name evidence="3" type="ORF">C2S53_018878</name>
</gene>
<proteinExistence type="predicted"/>